<comment type="subcellular location">
    <subcellularLocation>
        <location evidence="1">Membrane</location>
        <topology evidence="1">Multi-pass membrane protein</topology>
    </subcellularLocation>
</comment>
<dbReference type="InterPro" id="IPR012506">
    <property type="entry name" value="TMEM86B-like"/>
</dbReference>
<gene>
    <name evidence="7" type="ORF">KS407_17745</name>
</gene>
<dbReference type="PANTHER" id="PTHR31885">
    <property type="entry name" value="GH04784P"/>
    <property type="match status" value="1"/>
</dbReference>
<comment type="similarity">
    <text evidence="2">Belongs to the TMEM86 family.</text>
</comment>
<evidence type="ECO:0000256" key="6">
    <source>
        <dbReference type="SAM" id="Phobius"/>
    </source>
</evidence>
<protein>
    <submittedName>
        <fullName evidence="7">Lysoplasmalogenase</fullName>
    </submittedName>
</protein>
<feature type="transmembrane region" description="Helical" evidence="6">
    <location>
        <begin position="5"/>
        <end position="21"/>
    </location>
</feature>
<keyword evidence="5 6" id="KW-0472">Membrane</keyword>
<dbReference type="EMBL" id="JAHQCR010000074">
    <property type="protein sequence ID" value="MBU9723263.1"/>
    <property type="molecule type" value="Genomic_DNA"/>
</dbReference>
<accession>A0ABS6JXE8</accession>
<evidence type="ECO:0000313" key="8">
    <source>
        <dbReference type="Proteomes" id="UP000790580"/>
    </source>
</evidence>
<proteinExistence type="inferred from homology"/>
<feature type="transmembrane region" description="Helical" evidence="6">
    <location>
        <begin position="219"/>
        <end position="239"/>
    </location>
</feature>
<keyword evidence="3 6" id="KW-0812">Transmembrane</keyword>
<organism evidence="7 8">
    <name type="scientific">Evansella alkalicola</name>
    <dbReference type="NCBI Taxonomy" id="745819"/>
    <lineage>
        <taxon>Bacteria</taxon>
        <taxon>Bacillati</taxon>
        <taxon>Bacillota</taxon>
        <taxon>Bacilli</taxon>
        <taxon>Bacillales</taxon>
        <taxon>Bacillaceae</taxon>
        <taxon>Evansella</taxon>
    </lineage>
</organism>
<feature type="transmembrane region" description="Helical" evidence="6">
    <location>
        <begin position="87"/>
        <end position="103"/>
    </location>
</feature>
<evidence type="ECO:0000256" key="1">
    <source>
        <dbReference type="ARBA" id="ARBA00004141"/>
    </source>
</evidence>
<evidence type="ECO:0000256" key="5">
    <source>
        <dbReference type="ARBA" id="ARBA00023136"/>
    </source>
</evidence>
<evidence type="ECO:0000313" key="7">
    <source>
        <dbReference type="EMBL" id="MBU9723263.1"/>
    </source>
</evidence>
<feature type="transmembrane region" description="Helical" evidence="6">
    <location>
        <begin position="168"/>
        <end position="187"/>
    </location>
</feature>
<evidence type="ECO:0000256" key="3">
    <source>
        <dbReference type="ARBA" id="ARBA00022692"/>
    </source>
</evidence>
<feature type="transmembrane region" description="Helical" evidence="6">
    <location>
        <begin position="109"/>
        <end position="129"/>
    </location>
</feature>
<dbReference type="Proteomes" id="UP000790580">
    <property type="component" value="Unassembled WGS sequence"/>
</dbReference>
<reference evidence="7 8" key="1">
    <citation type="submission" date="2021-06" db="EMBL/GenBank/DDBJ databases">
        <title>Bacillus sp. RD4P76, an endophyte from a halophyte.</title>
        <authorList>
            <person name="Sun J.-Q."/>
        </authorList>
    </citation>
    <scope>NUCLEOTIDE SEQUENCE [LARGE SCALE GENOMIC DNA]</scope>
    <source>
        <strain evidence="7 8">JCM 17098</strain>
    </source>
</reference>
<evidence type="ECO:0000256" key="2">
    <source>
        <dbReference type="ARBA" id="ARBA00007375"/>
    </source>
</evidence>
<evidence type="ECO:0000256" key="4">
    <source>
        <dbReference type="ARBA" id="ARBA00022989"/>
    </source>
</evidence>
<comment type="caution">
    <text evidence="7">The sequence shown here is derived from an EMBL/GenBank/DDBJ whole genome shotgun (WGS) entry which is preliminary data.</text>
</comment>
<keyword evidence="4 6" id="KW-1133">Transmembrane helix</keyword>
<feature type="transmembrane region" description="Helical" evidence="6">
    <location>
        <begin position="141"/>
        <end position="162"/>
    </location>
</feature>
<dbReference type="RefSeq" id="WP_140355019.1">
    <property type="nucleotide sequence ID" value="NZ_JAHQCR010000074.1"/>
</dbReference>
<name>A0ABS6JXE8_9BACI</name>
<dbReference type="Pfam" id="PF07947">
    <property type="entry name" value="YhhN"/>
    <property type="match status" value="1"/>
</dbReference>
<dbReference type="PANTHER" id="PTHR31885:SF6">
    <property type="entry name" value="GH04784P"/>
    <property type="match status" value="1"/>
</dbReference>
<feature type="transmembrane region" description="Helical" evidence="6">
    <location>
        <begin position="27"/>
        <end position="45"/>
    </location>
</feature>
<feature type="transmembrane region" description="Helical" evidence="6">
    <location>
        <begin position="194"/>
        <end position="213"/>
    </location>
</feature>
<keyword evidence="8" id="KW-1185">Reference proteome</keyword>
<sequence length="242" mass="27033">MKQYGLPIVTLVMSVLYIFFIPNDPTALKVTFKIIPMLLIILYAYQQFPSPNKNNSNNNEITDLTSDITADTAPNTKDKNTKLQAKPILWLVLIGLIFCMLGDGLLEGWFVIGLAAFLTGHVFYIAAFITKWEFSKIRMLTILPIGVYSFLIGSELISALSLSGDTELIVPVAAYTLIISLMLWFALMTKNKWAAIGSILFVASDSILAWNMFVSNINHSSILIMTTYYAAQFLIAHSLKKF</sequence>